<dbReference type="Pfam" id="PF23446">
    <property type="entry name" value="LysM1_NFP_LYK"/>
    <property type="match status" value="1"/>
</dbReference>
<evidence type="ECO:0000259" key="3">
    <source>
        <dbReference type="PROSITE" id="PS50011"/>
    </source>
</evidence>
<organism evidence="4 5">
    <name type="scientific">Acacia crassicarpa</name>
    <name type="common">northern wattle</name>
    <dbReference type="NCBI Taxonomy" id="499986"/>
    <lineage>
        <taxon>Eukaryota</taxon>
        <taxon>Viridiplantae</taxon>
        <taxon>Streptophyta</taxon>
        <taxon>Embryophyta</taxon>
        <taxon>Tracheophyta</taxon>
        <taxon>Spermatophyta</taxon>
        <taxon>Magnoliopsida</taxon>
        <taxon>eudicotyledons</taxon>
        <taxon>Gunneridae</taxon>
        <taxon>Pentapetalae</taxon>
        <taxon>rosids</taxon>
        <taxon>fabids</taxon>
        <taxon>Fabales</taxon>
        <taxon>Fabaceae</taxon>
        <taxon>Caesalpinioideae</taxon>
        <taxon>mimosoid clade</taxon>
        <taxon>Acacieae</taxon>
        <taxon>Acacia</taxon>
    </lineage>
</organism>
<dbReference type="Proteomes" id="UP001293593">
    <property type="component" value="Unassembled WGS sequence"/>
</dbReference>
<dbReference type="Pfam" id="PF07714">
    <property type="entry name" value="PK_Tyr_Ser-Thr"/>
    <property type="match status" value="1"/>
</dbReference>
<dbReference type="GO" id="GO:0004713">
    <property type="term" value="F:protein tyrosine kinase activity"/>
    <property type="evidence" value="ECO:0007669"/>
    <property type="project" value="InterPro"/>
</dbReference>
<dbReference type="InterPro" id="IPR000719">
    <property type="entry name" value="Prot_kinase_dom"/>
</dbReference>
<dbReference type="PANTHER" id="PTHR45927:SF2">
    <property type="entry name" value="SERINE_THREONINE RECEPTOR-LIKE KINASE NFP"/>
    <property type="match status" value="1"/>
</dbReference>
<dbReference type="InterPro" id="IPR001245">
    <property type="entry name" value="Ser-Thr/Tyr_kinase_cat_dom"/>
</dbReference>
<protein>
    <recommendedName>
        <fullName evidence="3">Protein kinase domain-containing protein</fullName>
    </recommendedName>
</protein>
<dbReference type="InterPro" id="IPR011009">
    <property type="entry name" value="Kinase-like_dom_sf"/>
</dbReference>
<proteinExistence type="predicted"/>
<keyword evidence="2" id="KW-0732">Signal</keyword>
<evidence type="ECO:0000313" key="4">
    <source>
        <dbReference type="EMBL" id="KAK4283443.1"/>
    </source>
</evidence>
<comment type="caution">
    <text evidence="4">The sequence shown here is derived from an EMBL/GenBank/DDBJ whole genome shotgun (WGS) entry which is preliminary data.</text>
</comment>
<dbReference type="InterPro" id="IPR052611">
    <property type="entry name" value="Plant_RLK_LysM"/>
</dbReference>
<dbReference type="InterPro" id="IPR059144">
    <property type="entry name" value="NFP_LysM3"/>
</dbReference>
<dbReference type="InterPro" id="IPR008266">
    <property type="entry name" value="Tyr_kinase_AS"/>
</dbReference>
<feature type="domain" description="Protein kinase" evidence="3">
    <location>
        <begin position="286"/>
        <end position="570"/>
    </location>
</feature>
<dbReference type="Gene3D" id="3.30.200.20">
    <property type="entry name" value="Phosphorylase Kinase, domain 1"/>
    <property type="match status" value="1"/>
</dbReference>
<dbReference type="SUPFAM" id="SSF56112">
    <property type="entry name" value="Protein kinase-like (PK-like)"/>
    <property type="match status" value="1"/>
</dbReference>
<dbReference type="InterPro" id="IPR056561">
    <property type="entry name" value="NFP_LYK_LysM1"/>
</dbReference>
<feature type="transmembrane region" description="Helical" evidence="1">
    <location>
        <begin position="245"/>
        <end position="271"/>
    </location>
</feature>
<gene>
    <name evidence="4" type="ORF">QN277_000393</name>
</gene>
<dbReference type="GO" id="GO:0005524">
    <property type="term" value="F:ATP binding"/>
    <property type="evidence" value="ECO:0007669"/>
    <property type="project" value="InterPro"/>
</dbReference>
<sequence length="602" mass="66727">MAVFFLPSHTILLAFIFFSPSLIAAQSTTNSGTNFSCPVDSPPSCETYVSYHAQSPNYLSLVNISDVFGISPLSMARASNLSDEDSKLIPGQLLLVPVTCGCARNRSFANITYEIKAGDTFDLVSNAAFENLTNWHLAEEFNPNQNPYLLMPGTKVVFPLFCRCPSRSHLAKGIKFLITYVWRPCDNVSVISTQFNASEMDIMTENKYQNFTSTANLPIFIPVSQLPDVSRFYSSPKRKGNNHCLLVIVGIILGCTLLTVLITMSLVYVYCLRKKKISLKKSASFLETADKLLSGVSGFVSKPTMYEFSVIMEATMNLNQQCRIGGSVYKAKIDGQVLAVKEVKEDVMEELKILQKVNHANLVKLMGFSSDNNGNCFLVYEYAENGSLDHWLYSMSASDASSGSVSFLTWSQRICIALDVAMGLQYLHELTQPRIVHRDIRTSNILLDSSFKAKIANFPMARPSTNPMMLKSDVFAFGVVLLDLLTGKKSMATDEKGEVVMVWKDIRGILDGEDEKKKKERLRKWIDPRLGNFYAIDDALSLAFLAVTCTADKPLSRPTMAQVVLSLSLLSKSCPGVKVERWTCPGGLDAEVPQMMSPITAR</sequence>
<evidence type="ECO:0000256" key="2">
    <source>
        <dbReference type="SAM" id="SignalP"/>
    </source>
</evidence>
<evidence type="ECO:0000256" key="1">
    <source>
        <dbReference type="SAM" id="Phobius"/>
    </source>
</evidence>
<dbReference type="SMART" id="SM00219">
    <property type="entry name" value="TyrKc"/>
    <property type="match status" value="1"/>
</dbReference>
<accession>A0AAE1TFR5</accession>
<keyword evidence="1" id="KW-0472">Membrane</keyword>
<keyword evidence="5" id="KW-1185">Reference proteome</keyword>
<dbReference type="PROSITE" id="PS00109">
    <property type="entry name" value="PROTEIN_KINASE_TYR"/>
    <property type="match status" value="1"/>
</dbReference>
<dbReference type="Pfam" id="PF23462">
    <property type="entry name" value="LysM3_NFP"/>
    <property type="match status" value="1"/>
</dbReference>
<reference evidence="4" key="1">
    <citation type="submission" date="2023-10" db="EMBL/GenBank/DDBJ databases">
        <title>Chromosome-level genome of the transformable northern wattle, Acacia crassicarpa.</title>
        <authorList>
            <person name="Massaro I."/>
            <person name="Sinha N.R."/>
            <person name="Poethig S."/>
            <person name="Leichty A.R."/>
        </authorList>
    </citation>
    <scope>NUCLEOTIDE SEQUENCE</scope>
    <source>
        <strain evidence="4">Acra3RX</strain>
        <tissue evidence="4">Leaf</tissue>
    </source>
</reference>
<feature type="signal peptide" evidence="2">
    <location>
        <begin position="1"/>
        <end position="25"/>
    </location>
</feature>
<dbReference type="Pfam" id="PF23457">
    <property type="entry name" value="LysM2_NFP"/>
    <property type="match status" value="1"/>
</dbReference>
<dbReference type="InterPro" id="IPR020635">
    <property type="entry name" value="Tyr_kinase_cat_dom"/>
</dbReference>
<keyword evidence="1" id="KW-1133">Transmembrane helix</keyword>
<dbReference type="EMBL" id="JAWXYG010000001">
    <property type="protein sequence ID" value="KAK4283443.1"/>
    <property type="molecule type" value="Genomic_DNA"/>
</dbReference>
<name>A0AAE1TFR5_9FABA</name>
<dbReference type="AlphaFoldDB" id="A0AAE1TFR5"/>
<dbReference type="PROSITE" id="PS50011">
    <property type="entry name" value="PROTEIN_KINASE_DOM"/>
    <property type="match status" value="1"/>
</dbReference>
<keyword evidence="1" id="KW-0812">Transmembrane</keyword>
<evidence type="ECO:0000313" key="5">
    <source>
        <dbReference type="Proteomes" id="UP001293593"/>
    </source>
</evidence>
<dbReference type="PANTHER" id="PTHR45927">
    <property type="entry name" value="LYSM-DOMAIN RECEPTOR-LIKE KINASE-RELATED"/>
    <property type="match status" value="1"/>
</dbReference>
<feature type="chain" id="PRO_5041981272" description="Protein kinase domain-containing protein" evidence="2">
    <location>
        <begin position="26"/>
        <end position="602"/>
    </location>
</feature>
<dbReference type="InterPro" id="IPR059143">
    <property type="entry name" value="NFP_LysM2"/>
</dbReference>
<dbReference type="Gene3D" id="1.10.510.10">
    <property type="entry name" value="Transferase(Phosphotransferase) domain 1"/>
    <property type="match status" value="2"/>
</dbReference>